<proteinExistence type="predicted"/>
<protein>
    <submittedName>
        <fullName evidence="1">Uncharacterized protein</fullName>
    </submittedName>
</protein>
<comment type="caution">
    <text evidence="1">The sequence shown here is derived from an EMBL/GenBank/DDBJ whole genome shotgun (WGS) entry which is preliminary data.</text>
</comment>
<gene>
    <name evidence="1" type="ORF">ANCCAN_27976</name>
</gene>
<organism evidence="1 2">
    <name type="scientific">Ancylostoma caninum</name>
    <name type="common">Dog hookworm</name>
    <dbReference type="NCBI Taxonomy" id="29170"/>
    <lineage>
        <taxon>Eukaryota</taxon>
        <taxon>Metazoa</taxon>
        <taxon>Ecdysozoa</taxon>
        <taxon>Nematoda</taxon>
        <taxon>Chromadorea</taxon>
        <taxon>Rhabditida</taxon>
        <taxon>Rhabditina</taxon>
        <taxon>Rhabditomorpha</taxon>
        <taxon>Strongyloidea</taxon>
        <taxon>Ancylostomatidae</taxon>
        <taxon>Ancylostomatinae</taxon>
        <taxon>Ancylostoma</taxon>
    </lineage>
</organism>
<evidence type="ECO:0000313" key="1">
    <source>
        <dbReference type="EMBL" id="RCN26298.1"/>
    </source>
</evidence>
<sequence>LLQKKLKFDHDQIELLAWIGLAIKNTEQKPEFCLFSRRRPQSTRMFSSFAIQVMHLDVSRNLCGMTRTTRIYTFPPKTGAREESSYITREKEENKRAYQTYNKVGPRWLQFSA</sequence>
<feature type="non-terminal residue" evidence="1">
    <location>
        <position position="1"/>
    </location>
</feature>
<name>A0A368F3U4_ANCCA</name>
<dbReference type="Proteomes" id="UP000252519">
    <property type="component" value="Unassembled WGS sequence"/>
</dbReference>
<evidence type="ECO:0000313" key="2">
    <source>
        <dbReference type="Proteomes" id="UP000252519"/>
    </source>
</evidence>
<accession>A0A368F3U4</accession>
<dbReference type="EMBL" id="JOJR01008350">
    <property type="protein sequence ID" value="RCN26298.1"/>
    <property type="molecule type" value="Genomic_DNA"/>
</dbReference>
<reference evidence="1 2" key="1">
    <citation type="submission" date="2014-10" db="EMBL/GenBank/DDBJ databases">
        <title>Draft genome of the hookworm Ancylostoma caninum.</title>
        <authorList>
            <person name="Mitreva M."/>
        </authorList>
    </citation>
    <scope>NUCLEOTIDE SEQUENCE [LARGE SCALE GENOMIC DNA]</scope>
    <source>
        <strain evidence="1 2">Baltimore</strain>
    </source>
</reference>
<keyword evidence="2" id="KW-1185">Reference proteome</keyword>
<dbReference type="AlphaFoldDB" id="A0A368F3U4"/>